<gene>
    <name evidence="1" type="ORF">BDFB_008553</name>
</gene>
<name>A0A482WCF2_ASBVE</name>
<organism evidence="1 2">
    <name type="scientific">Asbolus verrucosus</name>
    <name type="common">Desert ironclad beetle</name>
    <dbReference type="NCBI Taxonomy" id="1661398"/>
    <lineage>
        <taxon>Eukaryota</taxon>
        <taxon>Metazoa</taxon>
        <taxon>Ecdysozoa</taxon>
        <taxon>Arthropoda</taxon>
        <taxon>Hexapoda</taxon>
        <taxon>Insecta</taxon>
        <taxon>Pterygota</taxon>
        <taxon>Neoptera</taxon>
        <taxon>Endopterygota</taxon>
        <taxon>Coleoptera</taxon>
        <taxon>Polyphaga</taxon>
        <taxon>Cucujiformia</taxon>
        <taxon>Tenebrionidae</taxon>
        <taxon>Pimeliinae</taxon>
        <taxon>Asbolus</taxon>
    </lineage>
</organism>
<accession>A0A482WCF2</accession>
<dbReference type="OrthoDB" id="8191083at2759"/>
<evidence type="ECO:0000313" key="2">
    <source>
        <dbReference type="Proteomes" id="UP000292052"/>
    </source>
</evidence>
<sequence>MKDIIQTRNSFKKKHRLSAHSDDIQIDVELCSDNEEVFEEEDKNKSMQPSSPKAYVKLYKRMDSNEVPPEVVARYQQAVTDDGAVRRRI</sequence>
<dbReference type="EMBL" id="QDEB01011128">
    <property type="protein sequence ID" value="RZC42078.1"/>
    <property type="molecule type" value="Genomic_DNA"/>
</dbReference>
<dbReference type="AlphaFoldDB" id="A0A482WCF2"/>
<comment type="caution">
    <text evidence="1">The sequence shown here is derived from an EMBL/GenBank/DDBJ whole genome shotgun (WGS) entry which is preliminary data.</text>
</comment>
<keyword evidence="2" id="KW-1185">Reference proteome</keyword>
<reference evidence="1 2" key="1">
    <citation type="submission" date="2017-03" db="EMBL/GenBank/DDBJ databases">
        <title>Genome of the blue death feigning beetle - Asbolus verrucosus.</title>
        <authorList>
            <person name="Rider S.D."/>
        </authorList>
    </citation>
    <scope>NUCLEOTIDE SEQUENCE [LARGE SCALE GENOMIC DNA]</scope>
    <source>
        <strain evidence="1">Butters</strain>
        <tissue evidence="1">Head and leg muscle</tissue>
    </source>
</reference>
<evidence type="ECO:0000313" key="1">
    <source>
        <dbReference type="EMBL" id="RZC42078.1"/>
    </source>
</evidence>
<protein>
    <submittedName>
        <fullName evidence="1">Uncharacterized protein</fullName>
    </submittedName>
</protein>
<dbReference type="Proteomes" id="UP000292052">
    <property type="component" value="Unassembled WGS sequence"/>
</dbReference>
<proteinExistence type="predicted"/>